<keyword evidence="1" id="KW-1133">Transmembrane helix</keyword>
<keyword evidence="3" id="KW-1185">Reference proteome</keyword>
<sequence>MKTVLLSDQINQCHWSMLKSVVLILSLLPLSHFFMNLWQSTEGSSQIMIGFMVISVFSACSIISFYAALNATVMPIEQTEASAFERAVVKVYRYIPMLSLTGMMSFLATQF</sequence>
<feature type="transmembrane region" description="Helical" evidence="1">
    <location>
        <begin position="50"/>
        <end position="71"/>
    </location>
</feature>
<proteinExistence type="predicted"/>
<protein>
    <submittedName>
        <fullName evidence="2">Uncharacterized protein</fullName>
    </submittedName>
</protein>
<evidence type="ECO:0000313" key="3">
    <source>
        <dbReference type="Proteomes" id="UP000501939"/>
    </source>
</evidence>
<evidence type="ECO:0000256" key="1">
    <source>
        <dbReference type="SAM" id="Phobius"/>
    </source>
</evidence>
<dbReference type="RefSeq" id="WP_166321999.1">
    <property type="nucleotide sequence ID" value="NZ_CP049916.1"/>
</dbReference>
<keyword evidence="1" id="KW-0812">Transmembrane</keyword>
<feature type="transmembrane region" description="Helical" evidence="1">
    <location>
        <begin position="91"/>
        <end position="109"/>
    </location>
</feature>
<feature type="transmembrane region" description="Helical" evidence="1">
    <location>
        <begin position="20"/>
        <end position="38"/>
    </location>
</feature>
<dbReference type="EMBL" id="CP049916">
    <property type="protein sequence ID" value="QIO07842.1"/>
    <property type="molecule type" value="Genomic_DNA"/>
</dbReference>
<name>A0A6G8S0V2_9GAMM</name>
<evidence type="ECO:0000313" key="2">
    <source>
        <dbReference type="EMBL" id="QIO07842.1"/>
    </source>
</evidence>
<keyword evidence="1" id="KW-0472">Membrane</keyword>
<reference evidence="2 3" key="1">
    <citation type="submission" date="2020-03" db="EMBL/GenBank/DDBJ databases">
        <authorList>
            <person name="Zhu W."/>
        </authorList>
    </citation>
    <scope>NUCLEOTIDE SEQUENCE [LARGE SCALE GENOMIC DNA]</scope>
    <source>
        <strain evidence="2 3">185</strain>
    </source>
</reference>
<dbReference type="KEGG" id="alj:G8D99_01540"/>
<gene>
    <name evidence="2" type="ORF">G8D99_01540</name>
</gene>
<dbReference type="Proteomes" id="UP000501939">
    <property type="component" value="Chromosome"/>
</dbReference>
<accession>A0A6G8S0V2</accession>
<organism evidence="2 3">
    <name type="scientific">Acinetobacter lanii</name>
    <dbReference type="NCBI Taxonomy" id="2715163"/>
    <lineage>
        <taxon>Bacteria</taxon>
        <taxon>Pseudomonadati</taxon>
        <taxon>Pseudomonadota</taxon>
        <taxon>Gammaproteobacteria</taxon>
        <taxon>Moraxellales</taxon>
        <taxon>Moraxellaceae</taxon>
        <taxon>Acinetobacter</taxon>
    </lineage>
</organism>
<dbReference type="AlphaFoldDB" id="A0A6G8S0V2"/>